<dbReference type="AlphaFoldDB" id="D9PJJ9"/>
<keyword evidence="1" id="KW-0812">Transmembrane</keyword>
<evidence type="ECO:0000256" key="1">
    <source>
        <dbReference type="SAM" id="Phobius"/>
    </source>
</evidence>
<reference evidence="2" key="2">
    <citation type="journal article" date="2011" name="Microb. Ecol.">
        <title>Taxonomic and Functional Metagenomic Profiling of the Microbial Community in the Anoxic Sediment of a Sub-saline Shallow Lake (Laguna de Carrizo, Central Spain).</title>
        <authorList>
            <person name="Ferrer M."/>
            <person name="Guazzaroni M.E."/>
            <person name="Richter M."/>
            <person name="Garcia-Salamanca A."/>
            <person name="Yarza P."/>
            <person name="Suarez-Suarez A."/>
            <person name="Solano J."/>
            <person name="Alcaide M."/>
            <person name="van Dillewijn P."/>
            <person name="Molina-Henares M.A."/>
            <person name="Lopez-Cortes N."/>
            <person name="Al-Ramahi Y."/>
            <person name="Guerrero C."/>
            <person name="Acosta A."/>
            <person name="de Eugenio L.I."/>
            <person name="Martinez V."/>
            <person name="Marques S."/>
            <person name="Rojo F."/>
            <person name="Santero E."/>
            <person name="Genilloud O."/>
            <person name="Perez-Perez J."/>
            <person name="Rossello-Mora R."/>
            <person name="Ramos J.L."/>
        </authorList>
    </citation>
    <scope>NUCLEOTIDE SEQUENCE</scope>
</reference>
<keyword evidence="1" id="KW-1133">Transmembrane helix</keyword>
<sequence length="159" mass="16333">MKRPLVALLAVAFLVIGAPSARAHGVFVFPYTENGELVAEGYFADGGPPVDAAVRITAPDGAEIASGRTDDAGLFKCPIPDADEVEVELHAGPGHVARATITLDGAIATTSAEPPHATRAARLIAGLLAIGGVFGGAMAFANRKRRGKRPEPAGRRSDV</sequence>
<dbReference type="EMBL" id="ADZX01000526">
    <property type="protein sequence ID" value="EFK96268.1"/>
    <property type="molecule type" value="Genomic_DNA"/>
</dbReference>
<protein>
    <submittedName>
        <fullName evidence="2">Uncharacterized protein</fullName>
    </submittedName>
</protein>
<accession>D9PJJ9</accession>
<feature type="transmembrane region" description="Helical" evidence="1">
    <location>
        <begin position="120"/>
        <end position="141"/>
    </location>
</feature>
<gene>
    <name evidence="2" type="ORF">LDC_1710</name>
</gene>
<keyword evidence="1" id="KW-0472">Membrane</keyword>
<name>D9PJJ9_9ZZZZ</name>
<reference evidence="2" key="1">
    <citation type="submission" date="2010-07" db="EMBL/GenBank/DDBJ databases">
        <authorList>
            <consortium name="CONSOLIDER consortium CSD2007-00005"/>
            <person name="Guazzaroni M.-E."/>
            <person name="Richter M."/>
            <person name="Garcia-Salamanca A."/>
            <person name="Yarza P."/>
            <person name="Ferrer M."/>
        </authorList>
    </citation>
    <scope>NUCLEOTIDE SEQUENCE</scope>
</reference>
<evidence type="ECO:0000313" key="2">
    <source>
        <dbReference type="EMBL" id="EFK96268.1"/>
    </source>
</evidence>
<proteinExistence type="predicted"/>
<comment type="caution">
    <text evidence="2">The sequence shown here is derived from an EMBL/GenBank/DDBJ whole genome shotgun (WGS) entry which is preliminary data.</text>
</comment>
<organism evidence="2">
    <name type="scientific">sediment metagenome</name>
    <dbReference type="NCBI Taxonomy" id="749907"/>
    <lineage>
        <taxon>unclassified sequences</taxon>
        <taxon>metagenomes</taxon>
        <taxon>ecological metagenomes</taxon>
    </lineage>
</organism>